<evidence type="ECO:0000313" key="12">
    <source>
        <dbReference type="Proteomes" id="UP000005667"/>
    </source>
</evidence>
<feature type="compositionally biased region" description="Gly residues" evidence="7">
    <location>
        <begin position="1354"/>
        <end position="1364"/>
    </location>
</feature>
<evidence type="ECO:0000256" key="2">
    <source>
        <dbReference type="ARBA" id="ARBA00022692"/>
    </source>
</evidence>
<evidence type="ECO:0000256" key="6">
    <source>
        <dbReference type="ARBA" id="ARBA00023136"/>
    </source>
</evidence>
<evidence type="ECO:0000256" key="1">
    <source>
        <dbReference type="ARBA" id="ARBA00004651"/>
    </source>
</evidence>
<dbReference type="InterPro" id="IPR003439">
    <property type="entry name" value="ABC_transporter-like_ATP-bd"/>
</dbReference>
<feature type="domain" description="ABC transporter" evidence="9">
    <location>
        <begin position="1123"/>
        <end position="1359"/>
    </location>
</feature>
<accession>G7ZEH4</accession>
<keyword evidence="5 8" id="KW-1133">Transmembrane helix</keyword>
<evidence type="ECO:0000256" key="8">
    <source>
        <dbReference type="SAM" id="Phobius"/>
    </source>
</evidence>
<feature type="transmembrane region" description="Helical" evidence="8">
    <location>
        <begin position="219"/>
        <end position="237"/>
    </location>
</feature>
<dbReference type="PANTHER" id="PTHR24221">
    <property type="entry name" value="ATP-BINDING CASSETTE SUB-FAMILY B"/>
    <property type="match status" value="1"/>
</dbReference>
<keyword evidence="11" id="KW-0614">Plasmid</keyword>
<dbReference type="Proteomes" id="UP000005667">
    <property type="component" value="Plasmid AZO_p3"/>
</dbReference>
<feature type="domain" description="ABC transmembrane type-1" evidence="10">
    <location>
        <begin position="808"/>
        <end position="1089"/>
    </location>
</feature>
<feature type="domain" description="ABC transporter" evidence="9">
    <location>
        <begin position="404"/>
        <end position="638"/>
    </location>
</feature>
<dbReference type="Gene3D" id="3.40.50.300">
    <property type="entry name" value="P-loop containing nucleotide triphosphate hydrolases"/>
    <property type="match status" value="2"/>
</dbReference>
<keyword evidence="12" id="KW-1185">Reference proteome</keyword>
<dbReference type="PROSITE" id="PS50893">
    <property type="entry name" value="ABC_TRANSPORTER_2"/>
    <property type="match status" value="2"/>
</dbReference>
<feature type="region of interest" description="Disordered" evidence="7">
    <location>
        <begin position="620"/>
        <end position="651"/>
    </location>
</feature>
<feature type="transmembrane region" description="Helical" evidence="8">
    <location>
        <begin position="1031"/>
        <end position="1055"/>
    </location>
</feature>
<feature type="transmembrane region" description="Helical" evidence="8">
    <location>
        <begin position="194"/>
        <end position="213"/>
    </location>
</feature>
<dbReference type="InterPro" id="IPR011527">
    <property type="entry name" value="ABC1_TM_dom"/>
</dbReference>
<evidence type="ECO:0000259" key="10">
    <source>
        <dbReference type="PROSITE" id="PS50929"/>
    </source>
</evidence>
<feature type="transmembrane region" description="Helical" evidence="8">
    <location>
        <begin position="844"/>
        <end position="861"/>
    </location>
</feature>
<feature type="transmembrane region" description="Helical" evidence="8">
    <location>
        <begin position="82"/>
        <end position="104"/>
    </location>
</feature>
<dbReference type="GO" id="GO:0034040">
    <property type="term" value="F:ATPase-coupled lipid transmembrane transporter activity"/>
    <property type="evidence" value="ECO:0007669"/>
    <property type="project" value="TreeGrafter"/>
</dbReference>
<dbReference type="GO" id="GO:0016887">
    <property type="term" value="F:ATP hydrolysis activity"/>
    <property type="evidence" value="ECO:0007669"/>
    <property type="project" value="InterPro"/>
</dbReference>
<dbReference type="GO" id="GO:0140359">
    <property type="term" value="F:ABC-type transporter activity"/>
    <property type="evidence" value="ECO:0007669"/>
    <property type="project" value="InterPro"/>
</dbReference>
<dbReference type="OrthoDB" id="5288404at2"/>
<comment type="subcellular location">
    <subcellularLocation>
        <location evidence="1">Cell membrane</location>
        <topology evidence="1">Multi-pass membrane protein</topology>
    </subcellularLocation>
</comment>
<feature type="transmembrane region" description="Helical" evidence="8">
    <location>
        <begin position="923"/>
        <end position="942"/>
    </location>
</feature>
<reference evidence="12" key="1">
    <citation type="journal article" date="2011" name="PLoS Genet.">
        <title>Azospirillum genomes reveal transition of bacteria from aquatic to terrestrial environments.</title>
        <authorList>
            <person name="Wisniewski-Dye F."/>
            <person name="Borziak K."/>
            <person name="Khalsa-Moyers G."/>
            <person name="Alexandre G."/>
            <person name="Sukharnikov L.O."/>
            <person name="Wuichet K."/>
            <person name="Hurst G.B."/>
            <person name="McDonald W.H."/>
            <person name="Robertson J.S."/>
            <person name="Barbe V."/>
            <person name="Calteau A."/>
            <person name="Rouy Z."/>
            <person name="Mangenot S."/>
            <person name="Prigent-Combaret C."/>
            <person name="Normand P."/>
            <person name="Boyer M."/>
            <person name="Siguier P."/>
            <person name="Dessaux Y."/>
            <person name="Elmerich C."/>
            <person name="Condemine G."/>
            <person name="Krishnen G."/>
            <person name="Kennedy I."/>
            <person name="Paterson A.H."/>
            <person name="Gonzalez V."/>
            <person name="Mavingui P."/>
            <person name="Zhulin I.B."/>
        </authorList>
    </citation>
    <scope>NUCLEOTIDE SEQUENCE [LARGE SCALE GENOMIC DNA]</scope>
    <source>
        <strain evidence="12">4B</strain>
    </source>
</reference>
<dbReference type="GO" id="GO:0005524">
    <property type="term" value="F:ATP binding"/>
    <property type="evidence" value="ECO:0007669"/>
    <property type="project" value="UniProtKB-KW"/>
</dbReference>
<feature type="domain" description="ABC transmembrane type-1" evidence="10">
    <location>
        <begin position="80"/>
        <end position="361"/>
    </location>
</feature>
<feature type="transmembrane region" description="Helical" evidence="8">
    <location>
        <begin position="806"/>
        <end position="832"/>
    </location>
</feature>
<dbReference type="PROSITE" id="PS50929">
    <property type="entry name" value="ABC_TM1F"/>
    <property type="match status" value="2"/>
</dbReference>
<dbReference type="InterPro" id="IPR003593">
    <property type="entry name" value="AAA+_ATPase"/>
</dbReference>
<dbReference type="InterPro" id="IPR039421">
    <property type="entry name" value="Type_1_exporter"/>
</dbReference>
<keyword evidence="3" id="KW-0547">Nucleotide-binding</keyword>
<dbReference type="Pfam" id="PF00664">
    <property type="entry name" value="ABC_membrane"/>
    <property type="match status" value="2"/>
</dbReference>
<evidence type="ECO:0000313" key="11">
    <source>
        <dbReference type="EMBL" id="CBS90138.1"/>
    </source>
</evidence>
<dbReference type="PANTHER" id="PTHR24221:SF248">
    <property type="entry name" value="ABC TRANSPORTER TRANSMEMBRANE REGION"/>
    <property type="match status" value="1"/>
</dbReference>
<dbReference type="EMBL" id="FQ311871">
    <property type="protein sequence ID" value="CBS90138.1"/>
    <property type="molecule type" value="Genomic_DNA"/>
</dbReference>
<dbReference type="GO" id="GO:0005886">
    <property type="term" value="C:plasma membrane"/>
    <property type="evidence" value="ECO:0007669"/>
    <property type="project" value="UniProtKB-SubCell"/>
</dbReference>
<dbReference type="KEGG" id="ali:AZOLI_p30305"/>
<dbReference type="Gene3D" id="1.20.1560.10">
    <property type="entry name" value="ABC transporter type 1, transmembrane domain"/>
    <property type="match status" value="2"/>
</dbReference>
<gene>
    <name evidence="11" type="ordered locus">AZOLI_p30305</name>
</gene>
<dbReference type="SMART" id="SM00382">
    <property type="entry name" value="AAA"/>
    <property type="match status" value="2"/>
</dbReference>
<evidence type="ECO:0000256" key="4">
    <source>
        <dbReference type="ARBA" id="ARBA00022840"/>
    </source>
</evidence>
<dbReference type="SUPFAM" id="SSF52540">
    <property type="entry name" value="P-loop containing nucleoside triphosphate hydrolases"/>
    <property type="match status" value="2"/>
</dbReference>
<evidence type="ECO:0000259" key="9">
    <source>
        <dbReference type="PROSITE" id="PS50893"/>
    </source>
</evidence>
<dbReference type="Pfam" id="PF00005">
    <property type="entry name" value="ABC_tran"/>
    <property type="match status" value="2"/>
</dbReference>
<keyword evidence="6 8" id="KW-0472">Membrane</keyword>
<name>G7ZEH4_AZOL4</name>
<dbReference type="HOGENOM" id="CLU_261440_0_0_5"/>
<evidence type="ECO:0000256" key="3">
    <source>
        <dbReference type="ARBA" id="ARBA00022741"/>
    </source>
</evidence>
<feature type="compositionally biased region" description="Low complexity" evidence="7">
    <location>
        <begin position="30"/>
        <end position="54"/>
    </location>
</feature>
<sequence>MLLIGCSVNPVPRLVVLQPASPSATRIEPSAATASAKTASAKTASAKSASAKSSAARDRAAEKAARRLLSGMLGPRRDRAMLVLASFALNVFGLALPVTLLHVYDRILPNESYGTMLLLGLGCGAAAVMEAILRVARSALTTWMGARIEHRSSASLIDRLMRMPLNAFSQQGIGTHFEVYRAIKMVREFYSGQALQSAIDIPFAALYLGLIALLAGWLVLIPLGVLALFLAVGAVLGRRMRRALENRHVLEERRLNFISEVLSGVHTVKGLGAEAGLLRRHERLQQGCSEEDFTVARLSGSASVVATTLSQATMMLVVILGSVSVIDGMMTTGVLTACSMLAGRCVQPVQSLFDRWVRYQSVSLSLRRIGHVLLEVGSDGGTLRVGDGAATAGAVAEPLVPGTIEMDKVRFAYDRGPEILTDLSLSVGPGEFLGVVATNSTGKTTLLRLILGVLRPNSGAVRVGVRSSTETDAMIGIGGVVYVGEQPELFKGTILQNLTLFDPGRADLAMEVCRRLGLDRRIASLPQGYETIVGDASQEALPRGARQMICLARALVREPAVLLLDEPNSSLDTESDKLFRRALEELRGSVTILLVTSRPSLLTLADRVVQIVDGHAVSRGPSGNETMGSPTALVASNPAPSVAGGSGAPDAEPIRAAHDDGDILRRRLAEASAVGACMVPLLDALGWRGAPQTLAEALPHFSEVQTVEELCDVLQRLHFEGRSLRIDLARPDPSLMPCLFRSRDGGVYTLLSADADGVVAFSGQSRETVTLNYGKGTAYAFTALETTAGAGTQNWVGTVIHGYVPLLWAVLGLSAVINLLSVAAPLFTMAIYDKVIATGSFDTLATIAVGAALVIGGDFALRQIRGRALAHAGSRIARTISNATIDRILMLPVGMSERAAIGTQIARVKDLESIRDFISQGQVAALFDVPFALFYLGVMAVLGGPLALVPLAAVLITAAIGAAVHPLVRARTGTTARADTERQEFFVEMVAKMPALRAIGGLAHWRDRYDRLSARTALSGHTAANLSATHAALAGLVVPVAGLATVGVGALQVFTGAMTPGALMASMMLLWRVMVPLQTAVSMLPRIEQLRANARQINGLMSIRPEREPRCATLQPRRLKGEVSFSRVSLRYRNDADPALVGVSFTVKPGQIVAIVGPDGAGKSSLLKVMLGLYAPQAGNVRIDGVDIRQMDPIDLRKSVGYVPQASALFYGTIAQNLRFADQTADVSELRWALSLAGALDEVEALPRGLDTRIGDNQSLRLSPSLTQKICLARAYIRRPRILLLDEPAIRLDFDGDKALHAALSALRGHSTIFLVTHRPSHLTLADTVLTMDAGMIAPANSAGGLPGPRPVGPGSGPGAGPAGGNSVANGIAGALLGGIGLQRPPGVAATPQR</sequence>
<dbReference type="InterPro" id="IPR036640">
    <property type="entry name" value="ABC1_TM_sf"/>
</dbReference>
<keyword evidence="4 11" id="KW-0067">ATP-binding</keyword>
<feature type="region of interest" description="Disordered" evidence="7">
    <location>
        <begin position="27"/>
        <end position="57"/>
    </location>
</feature>
<dbReference type="SUPFAM" id="SSF90123">
    <property type="entry name" value="ABC transporter transmembrane region"/>
    <property type="match status" value="2"/>
</dbReference>
<proteinExistence type="predicted"/>
<dbReference type="InterPro" id="IPR027417">
    <property type="entry name" value="P-loop_NTPase"/>
</dbReference>
<evidence type="ECO:0000256" key="7">
    <source>
        <dbReference type="SAM" id="MobiDB-lite"/>
    </source>
</evidence>
<protein>
    <submittedName>
        <fullName evidence="11">Type I secretion system, ATP-binding and permease components</fullName>
    </submittedName>
</protein>
<geneLocation type="plasmid" evidence="11 12">
    <name>AZO_p3</name>
</geneLocation>
<feature type="transmembrane region" description="Helical" evidence="8">
    <location>
        <begin position="116"/>
        <end position="136"/>
    </location>
</feature>
<feature type="transmembrane region" description="Helical" evidence="8">
    <location>
        <begin position="948"/>
        <end position="968"/>
    </location>
</feature>
<evidence type="ECO:0000256" key="5">
    <source>
        <dbReference type="ARBA" id="ARBA00022989"/>
    </source>
</evidence>
<feature type="region of interest" description="Disordered" evidence="7">
    <location>
        <begin position="1341"/>
        <end position="1365"/>
    </location>
</feature>
<keyword evidence="2 8" id="KW-0812">Transmembrane</keyword>
<organism evidence="11 12">
    <name type="scientific">Azospirillum lipoferum (strain 4B)</name>
    <dbReference type="NCBI Taxonomy" id="862719"/>
    <lineage>
        <taxon>Bacteria</taxon>
        <taxon>Pseudomonadati</taxon>
        <taxon>Pseudomonadota</taxon>
        <taxon>Alphaproteobacteria</taxon>
        <taxon>Rhodospirillales</taxon>
        <taxon>Azospirillaceae</taxon>
        <taxon>Azospirillum</taxon>
    </lineage>
</organism>